<sequence length="196" mass="22053">MKGKIPLDALSTGITDALVETATLREQCKSQQLEIKSLNDYKLESEIEMDCRVSDESLIAAKQDVEDLTAKQESSQQRVQSLEKEVLSYRRQIEKLIVALRNKTRKALVCSIALKSAYKIVPSLKDQATIQRLQSLSEMATSPRWVDKKVDMVLKEVGVVASTDEADDSLRTPALTPSTETSDDGERPHLKRKRHR</sequence>
<evidence type="ECO:0000256" key="1">
    <source>
        <dbReference type="SAM" id="Coils"/>
    </source>
</evidence>
<reference evidence="3" key="1">
    <citation type="submission" date="2022-10" db="EMBL/GenBank/DDBJ databases">
        <title>Tapping the CABI collections for fungal endophytes: first genome assemblies for Collariella, Neodidymelliopsis, Ascochyta clinopodiicola, Didymella pomorum, Didymosphaeria variabile, Neocosmospora piperis and Neocucurbitaria cava.</title>
        <authorList>
            <person name="Hill R."/>
        </authorList>
    </citation>
    <scope>NUCLEOTIDE SEQUENCE</scope>
    <source>
        <strain evidence="3">IMI 366586</strain>
    </source>
</reference>
<accession>A0A9W9BSQ8</accession>
<dbReference type="AlphaFoldDB" id="A0A9W9BSQ8"/>
<evidence type="ECO:0000256" key="2">
    <source>
        <dbReference type="SAM" id="MobiDB-lite"/>
    </source>
</evidence>
<proteinExistence type="predicted"/>
<dbReference type="Proteomes" id="UP001140502">
    <property type="component" value="Unassembled WGS sequence"/>
</dbReference>
<keyword evidence="1" id="KW-0175">Coiled coil</keyword>
<feature type="region of interest" description="Disordered" evidence="2">
    <location>
        <begin position="163"/>
        <end position="196"/>
    </location>
</feature>
<protein>
    <submittedName>
        <fullName evidence="3">Uncharacterized protein</fullName>
    </submittedName>
</protein>
<keyword evidence="4" id="KW-1185">Reference proteome</keyword>
<feature type="coiled-coil region" evidence="1">
    <location>
        <begin position="58"/>
        <end position="99"/>
    </location>
</feature>
<organism evidence="3 4">
    <name type="scientific">Fusarium piperis</name>
    <dbReference type="NCBI Taxonomy" id="1435070"/>
    <lineage>
        <taxon>Eukaryota</taxon>
        <taxon>Fungi</taxon>
        <taxon>Dikarya</taxon>
        <taxon>Ascomycota</taxon>
        <taxon>Pezizomycotina</taxon>
        <taxon>Sordariomycetes</taxon>
        <taxon>Hypocreomycetidae</taxon>
        <taxon>Hypocreales</taxon>
        <taxon>Nectriaceae</taxon>
        <taxon>Fusarium</taxon>
        <taxon>Fusarium solani species complex</taxon>
    </lineage>
</organism>
<evidence type="ECO:0000313" key="3">
    <source>
        <dbReference type="EMBL" id="KAJ4327543.1"/>
    </source>
</evidence>
<dbReference type="OrthoDB" id="5092251at2759"/>
<comment type="caution">
    <text evidence="3">The sequence shown here is derived from an EMBL/GenBank/DDBJ whole genome shotgun (WGS) entry which is preliminary data.</text>
</comment>
<gene>
    <name evidence="3" type="ORF">N0V84_002071</name>
</gene>
<name>A0A9W9BSQ8_9HYPO</name>
<dbReference type="EMBL" id="JAPEUR010000023">
    <property type="protein sequence ID" value="KAJ4327543.1"/>
    <property type="molecule type" value="Genomic_DNA"/>
</dbReference>
<evidence type="ECO:0000313" key="4">
    <source>
        <dbReference type="Proteomes" id="UP001140502"/>
    </source>
</evidence>